<dbReference type="RefSeq" id="XP_009802473.1">
    <property type="nucleotide sequence ID" value="XM_009804171.1"/>
</dbReference>
<protein>
    <submittedName>
        <fullName evidence="3">Uncharacterized protein LOC104247998</fullName>
    </submittedName>
</protein>
<organism evidence="2 3">
    <name type="scientific">Nicotiana sylvestris</name>
    <name type="common">Wood tobacco</name>
    <name type="synonym">South American tobacco</name>
    <dbReference type="NCBI Taxonomy" id="4096"/>
    <lineage>
        <taxon>Eukaryota</taxon>
        <taxon>Viridiplantae</taxon>
        <taxon>Streptophyta</taxon>
        <taxon>Embryophyta</taxon>
        <taxon>Tracheophyta</taxon>
        <taxon>Spermatophyta</taxon>
        <taxon>Magnoliopsida</taxon>
        <taxon>eudicotyledons</taxon>
        <taxon>Gunneridae</taxon>
        <taxon>Pentapetalae</taxon>
        <taxon>asterids</taxon>
        <taxon>lamiids</taxon>
        <taxon>Solanales</taxon>
        <taxon>Solanaceae</taxon>
        <taxon>Nicotianoideae</taxon>
        <taxon>Nicotianeae</taxon>
        <taxon>Nicotiana</taxon>
    </lineage>
</organism>
<name>A0A1U7YH62_NICSY</name>
<evidence type="ECO:0000313" key="3">
    <source>
        <dbReference type="RefSeq" id="XP_009802473.1"/>
    </source>
</evidence>
<dbReference type="InterPro" id="IPR026960">
    <property type="entry name" value="RVT-Znf"/>
</dbReference>
<dbReference type="Pfam" id="PF13966">
    <property type="entry name" value="zf-RVT"/>
    <property type="match status" value="1"/>
</dbReference>
<accession>A0A1U7YH62</accession>
<reference evidence="3" key="2">
    <citation type="submission" date="2025-08" db="UniProtKB">
        <authorList>
            <consortium name="RefSeq"/>
        </authorList>
    </citation>
    <scope>IDENTIFICATION</scope>
    <source>
        <tissue evidence="3">Leaf</tissue>
    </source>
</reference>
<keyword evidence="2" id="KW-1185">Reference proteome</keyword>
<dbReference type="PANTHER" id="PTHR33116:SF84">
    <property type="entry name" value="RNA-DIRECTED DNA POLYMERASE"/>
    <property type="match status" value="1"/>
</dbReference>
<dbReference type="AlphaFoldDB" id="A0A1U7YH62"/>
<feature type="domain" description="Reverse transcriptase zinc-binding" evidence="1">
    <location>
        <begin position="36"/>
        <end position="120"/>
    </location>
</feature>
<dbReference type="Proteomes" id="UP000189701">
    <property type="component" value="Unplaced"/>
</dbReference>
<dbReference type="PANTHER" id="PTHR33116">
    <property type="entry name" value="REVERSE TRANSCRIPTASE ZINC-BINDING DOMAIN-CONTAINING PROTEIN-RELATED-RELATED"/>
    <property type="match status" value="1"/>
</dbReference>
<evidence type="ECO:0000259" key="1">
    <source>
        <dbReference type="Pfam" id="PF13966"/>
    </source>
</evidence>
<dbReference type="eggNOG" id="KOG1075">
    <property type="taxonomic scope" value="Eukaryota"/>
</dbReference>
<proteinExistence type="predicted"/>
<gene>
    <name evidence="3" type="primary">LOC104247998</name>
</gene>
<evidence type="ECO:0000313" key="2">
    <source>
        <dbReference type="Proteomes" id="UP000189701"/>
    </source>
</evidence>
<reference evidence="2" key="1">
    <citation type="journal article" date="2013" name="Genome Biol.">
        <title>Reference genomes and transcriptomes of Nicotiana sylvestris and Nicotiana tomentosiformis.</title>
        <authorList>
            <person name="Sierro N."/>
            <person name="Battey J.N."/>
            <person name="Ouadi S."/>
            <person name="Bovet L."/>
            <person name="Goepfert S."/>
            <person name="Bakaher N."/>
            <person name="Peitsch M.C."/>
            <person name="Ivanov N.V."/>
        </authorList>
    </citation>
    <scope>NUCLEOTIDE SEQUENCE [LARGE SCALE GENOMIC DNA]</scope>
</reference>
<sequence>MVVPNKASWMVRKIMNMRKNWQKLSTCSQLTKREKFSDYSCYKTLKGTIVNVPWKNLTCHNAAAPKQVFILWLVLLGKLRTKDVLLSWGISVDSICMLCNSYPETSSHIFFECPYSRSIWQDVLSWMKWQRTI</sequence>